<comment type="caution">
    <text evidence="11">The sequence shown here is derived from an EMBL/GenBank/DDBJ whole genome shotgun (WGS) entry which is preliminary data.</text>
</comment>
<evidence type="ECO:0000256" key="4">
    <source>
        <dbReference type="ARBA" id="ARBA00023224"/>
    </source>
</evidence>
<dbReference type="Gene3D" id="1.10.287.950">
    <property type="entry name" value="Methyl-accepting chemotaxis protein"/>
    <property type="match status" value="1"/>
</dbReference>
<comment type="subcellular location">
    <subcellularLocation>
        <location evidence="1">Cell membrane</location>
    </subcellularLocation>
</comment>
<evidence type="ECO:0000256" key="7">
    <source>
        <dbReference type="SAM" id="Coils"/>
    </source>
</evidence>
<dbReference type="Proteomes" id="UP000321574">
    <property type="component" value="Unassembled WGS sequence"/>
</dbReference>
<dbReference type="SMART" id="SM00304">
    <property type="entry name" value="HAMP"/>
    <property type="match status" value="1"/>
</dbReference>
<dbReference type="PROSITE" id="PS50885">
    <property type="entry name" value="HAMP"/>
    <property type="match status" value="1"/>
</dbReference>
<dbReference type="OrthoDB" id="2489132at2"/>
<dbReference type="GO" id="GO:0007165">
    <property type="term" value="P:signal transduction"/>
    <property type="evidence" value="ECO:0007669"/>
    <property type="project" value="UniProtKB-KW"/>
</dbReference>
<evidence type="ECO:0000259" key="9">
    <source>
        <dbReference type="PROSITE" id="PS50111"/>
    </source>
</evidence>
<dbReference type="GO" id="GO:0005886">
    <property type="term" value="C:plasma membrane"/>
    <property type="evidence" value="ECO:0007669"/>
    <property type="project" value="UniProtKB-SubCell"/>
</dbReference>
<evidence type="ECO:0000256" key="6">
    <source>
        <dbReference type="PROSITE-ProRule" id="PRU00284"/>
    </source>
</evidence>
<dbReference type="RefSeq" id="WP_147666024.1">
    <property type="nucleotide sequence ID" value="NZ_VDUW01000002.1"/>
</dbReference>
<comment type="similarity">
    <text evidence="5">Belongs to the methyl-accepting chemotaxis (MCP) protein family.</text>
</comment>
<keyword evidence="3 8" id="KW-0472">Membrane</keyword>
<keyword evidence="2" id="KW-1003">Cell membrane</keyword>
<feature type="transmembrane region" description="Helical" evidence="8">
    <location>
        <begin position="12"/>
        <end position="37"/>
    </location>
</feature>
<keyword evidence="7" id="KW-0175">Coiled coil</keyword>
<dbReference type="Pfam" id="PF00015">
    <property type="entry name" value="MCPsignal"/>
    <property type="match status" value="1"/>
</dbReference>
<dbReference type="EMBL" id="VDUW01000002">
    <property type="protein sequence ID" value="TXL66624.1"/>
    <property type="molecule type" value="Genomic_DNA"/>
</dbReference>
<evidence type="ECO:0000256" key="3">
    <source>
        <dbReference type="ARBA" id="ARBA00023136"/>
    </source>
</evidence>
<keyword evidence="12" id="KW-1185">Reference proteome</keyword>
<evidence type="ECO:0000256" key="1">
    <source>
        <dbReference type="ARBA" id="ARBA00004236"/>
    </source>
</evidence>
<evidence type="ECO:0000259" key="10">
    <source>
        <dbReference type="PROSITE" id="PS50885"/>
    </source>
</evidence>
<evidence type="ECO:0000256" key="5">
    <source>
        <dbReference type="ARBA" id="ARBA00029447"/>
    </source>
</evidence>
<dbReference type="InterPro" id="IPR003660">
    <property type="entry name" value="HAMP_dom"/>
</dbReference>
<name>A0A5C8NZC7_9BACI</name>
<keyword evidence="8" id="KW-1133">Transmembrane helix</keyword>
<evidence type="ECO:0000256" key="2">
    <source>
        <dbReference type="ARBA" id="ARBA00022475"/>
    </source>
</evidence>
<feature type="coiled-coil region" evidence="7">
    <location>
        <begin position="400"/>
        <end position="430"/>
    </location>
</feature>
<feature type="transmembrane region" description="Helical" evidence="8">
    <location>
        <begin position="49"/>
        <end position="74"/>
    </location>
</feature>
<evidence type="ECO:0000313" key="12">
    <source>
        <dbReference type="Proteomes" id="UP000321574"/>
    </source>
</evidence>
<dbReference type="SMART" id="SM00283">
    <property type="entry name" value="MA"/>
    <property type="match status" value="1"/>
</dbReference>
<dbReference type="AlphaFoldDB" id="A0A5C8NZC7"/>
<dbReference type="CDD" id="cd06225">
    <property type="entry name" value="HAMP"/>
    <property type="match status" value="1"/>
</dbReference>
<protein>
    <submittedName>
        <fullName evidence="11">Methyl-accepting chemotaxis protein</fullName>
    </submittedName>
</protein>
<keyword evidence="8" id="KW-0812">Transmembrane</keyword>
<dbReference type="PANTHER" id="PTHR32089:SF112">
    <property type="entry name" value="LYSOZYME-LIKE PROTEIN-RELATED"/>
    <property type="match status" value="1"/>
</dbReference>
<organism evidence="11 12">
    <name type="scientific">Cerasibacillus terrae</name>
    <dbReference type="NCBI Taxonomy" id="2498845"/>
    <lineage>
        <taxon>Bacteria</taxon>
        <taxon>Bacillati</taxon>
        <taxon>Bacillota</taxon>
        <taxon>Bacilli</taxon>
        <taxon>Bacillales</taxon>
        <taxon>Bacillaceae</taxon>
        <taxon>Cerasibacillus</taxon>
    </lineage>
</organism>
<keyword evidence="4 6" id="KW-0807">Transducer</keyword>
<feature type="domain" description="HAMP" evidence="10">
    <location>
        <begin position="75"/>
        <end position="128"/>
    </location>
</feature>
<dbReference type="PROSITE" id="PS50111">
    <property type="entry name" value="CHEMOTAXIS_TRANSDUC_2"/>
    <property type="match status" value="1"/>
</dbReference>
<evidence type="ECO:0000313" key="11">
    <source>
        <dbReference type="EMBL" id="TXL66624.1"/>
    </source>
</evidence>
<accession>A0A5C8NZC7</accession>
<proteinExistence type="inferred from homology"/>
<dbReference type="SUPFAM" id="SSF58104">
    <property type="entry name" value="Methyl-accepting chemotaxis protein (MCP) signaling domain"/>
    <property type="match status" value="1"/>
</dbReference>
<sequence>MSKKSYRFSLRIKLMLFTTILAIITYTTSALFLYYVYDLIVLNWQWFHMSLELFTVITLLFGIIWSGILAYVAARFITKPLEDLEEIATEAANGNLNQTIHIPKSDDEIRALHLAFSAMLTNLQNMVHNIDKHFNTTNETVIQMKEASDQVSMNSNMIRESTDDISKGAITSSEAIQQTVEAIECVTDIAEQVQTQANHSRDKSEAMLQTLHNSIVAVKELVEGTQQLATDQELSLKDVEHLKDHAHKIESIITMVGEIAEQTNLLALNASIEAARAGEHGKGFAVVAEEIRKLADQSAQAVQQISSLIQAIQQDISHVVQQINENVVITKEEAEKGLSTNHTIAEMSGSVEEVASEIEQISNLVNEQLQSIQSTAAQSEEVAAIAEQTTAGTEEVNAAIHDQAATIDKVEELAQHLEKQAQSLKKQIQQFTV</sequence>
<dbReference type="InterPro" id="IPR004089">
    <property type="entry name" value="MCPsignal_dom"/>
</dbReference>
<gene>
    <name evidence="11" type="ORF">FHP05_04355</name>
</gene>
<feature type="domain" description="Methyl-accepting transducer" evidence="9">
    <location>
        <begin position="147"/>
        <end position="383"/>
    </location>
</feature>
<evidence type="ECO:0000256" key="8">
    <source>
        <dbReference type="SAM" id="Phobius"/>
    </source>
</evidence>
<reference evidence="11 12" key="1">
    <citation type="submission" date="2019-06" db="EMBL/GenBank/DDBJ databases">
        <title>Cerasibacillus sp. nov., isolated from maize field.</title>
        <authorList>
            <person name="Lin S.-Y."/>
            <person name="Tsai C.-F."/>
            <person name="Young C.-C."/>
        </authorList>
    </citation>
    <scope>NUCLEOTIDE SEQUENCE [LARGE SCALE GENOMIC DNA]</scope>
    <source>
        <strain evidence="11 12">CC-CFT480</strain>
    </source>
</reference>
<dbReference type="PANTHER" id="PTHR32089">
    <property type="entry name" value="METHYL-ACCEPTING CHEMOTAXIS PROTEIN MCPB"/>
    <property type="match status" value="1"/>
</dbReference>
<dbReference type="Pfam" id="PF00672">
    <property type="entry name" value="HAMP"/>
    <property type="match status" value="1"/>
</dbReference>